<dbReference type="GO" id="GO:0016788">
    <property type="term" value="F:hydrolase activity, acting on ester bonds"/>
    <property type="evidence" value="ECO:0007669"/>
    <property type="project" value="UniProtKB-ARBA"/>
</dbReference>
<evidence type="ECO:0000313" key="2">
    <source>
        <dbReference type="EMBL" id="AKU99528.1"/>
    </source>
</evidence>
<keyword evidence="2" id="KW-0858">Xylan degradation</keyword>
<proteinExistence type="predicted"/>
<dbReference type="GO" id="GO:0045493">
    <property type="term" value="P:xylan catabolic process"/>
    <property type="evidence" value="ECO:0007669"/>
    <property type="project" value="UniProtKB-KW"/>
</dbReference>
<gene>
    <name evidence="2" type="ORF">AKJ09_06192</name>
</gene>
<dbReference type="AlphaFoldDB" id="A0A0K1Q166"/>
<keyword evidence="3" id="KW-1185">Reference proteome</keyword>
<reference evidence="2 3" key="1">
    <citation type="submission" date="2015-08" db="EMBL/GenBank/DDBJ databases">
        <authorList>
            <person name="Babu N.S."/>
            <person name="Beckwith C.J."/>
            <person name="Beseler K.G."/>
            <person name="Brison A."/>
            <person name="Carone J.V."/>
            <person name="Caskin T.P."/>
            <person name="Diamond M."/>
            <person name="Durham M.E."/>
            <person name="Foxe J.M."/>
            <person name="Go M."/>
            <person name="Henderson B.A."/>
            <person name="Jones I.B."/>
            <person name="McGettigan J.A."/>
            <person name="Micheletti S.J."/>
            <person name="Nasrallah M.E."/>
            <person name="Ortiz D."/>
            <person name="Piller C.R."/>
            <person name="Privatt S.R."/>
            <person name="Schneider S.L."/>
            <person name="Sharp S."/>
            <person name="Smith T.C."/>
            <person name="Stanton J.D."/>
            <person name="Ullery H.E."/>
            <person name="Wilson R.J."/>
            <person name="Serrano M.G."/>
            <person name="Buck G."/>
            <person name="Lee V."/>
            <person name="Wang Y."/>
            <person name="Carvalho R."/>
            <person name="Voegtly L."/>
            <person name="Shi R."/>
            <person name="Duckworth R."/>
            <person name="Johnson A."/>
            <person name="Loviza R."/>
            <person name="Walstead R."/>
            <person name="Shah Z."/>
            <person name="Kiflezghi M."/>
            <person name="Wade K."/>
            <person name="Ball S.L."/>
            <person name="Bradley K.W."/>
            <person name="Asai D.J."/>
            <person name="Bowman C.A."/>
            <person name="Russell D.A."/>
            <person name="Pope W.H."/>
            <person name="Jacobs-Sera D."/>
            <person name="Hendrix R.W."/>
            <person name="Hatfull G.F."/>
        </authorList>
    </citation>
    <scope>NUCLEOTIDE SEQUENCE [LARGE SCALE GENOMIC DNA]</scope>
    <source>
        <strain evidence="2 3">DSM 27648</strain>
    </source>
</reference>
<evidence type="ECO:0000256" key="1">
    <source>
        <dbReference type="SAM" id="MobiDB-lite"/>
    </source>
</evidence>
<dbReference type="EMBL" id="CP012333">
    <property type="protein sequence ID" value="AKU99528.1"/>
    <property type="molecule type" value="Genomic_DNA"/>
</dbReference>
<keyword evidence="2" id="KW-0119">Carbohydrate metabolism</keyword>
<keyword evidence="2" id="KW-0624">Polysaccharide degradation</keyword>
<name>A0A0K1Q166_9BACT</name>
<accession>A0A0K1Q166</accession>
<dbReference type="Proteomes" id="UP000064967">
    <property type="component" value="Chromosome"/>
</dbReference>
<organism evidence="2 3">
    <name type="scientific">Labilithrix luteola</name>
    <dbReference type="NCBI Taxonomy" id="1391654"/>
    <lineage>
        <taxon>Bacteria</taxon>
        <taxon>Pseudomonadati</taxon>
        <taxon>Myxococcota</taxon>
        <taxon>Polyangia</taxon>
        <taxon>Polyangiales</taxon>
        <taxon>Labilitrichaceae</taxon>
        <taxon>Labilithrix</taxon>
    </lineage>
</organism>
<evidence type="ECO:0000313" key="3">
    <source>
        <dbReference type="Proteomes" id="UP000064967"/>
    </source>
</evidence>
<dbReference type="SUPFAM" id="SSF52266">
    <property type="entry name" value="SGNH hydrolase"/>
    <property type="match status" value="1"/>
</dbReference>
<dbReference type="Gene3D" id="3.40.50.1110">
    <property type="entry name" value="SGNH hydrolase"/>
    <property type="match status" value="1"/>
</dbReference>
<keyword evidence="2" id="KW-0378">Hydrolase</keyword>
<sequence length="401" mass="42422">MSPSFVHYDINHVLGTGQSLSVGSVGTPPLTLTQPYDNLSFVTGVMTEATGLTSFIPLVEGDLCTGTTIAVETMSSGMANLVTKMARESLLVDQPAGKTSHDLLVSVHGLGGIAYSGLKKGTSAYATGMAQVTAGKALTTDAGKSYVVRAVTNVHGESDHVALNANYAADLAQWQADYEADVKALTGQSEPIPMFQTQMSSWTKLGTPLSTTSAIPLAQLAAHVASGGKIVLVGPKYHLPYAPDGVHLTNVGYRHMGEDYAKAYRRVVMEGKPWEPIRPRTITRKGAVITVTFHVPSPPLALDTTRVTDPGNYGFEYVDDSDVTPGIDEIVVSSADTVTITLFSAPTGANARLRYAYRGIPGAPGGPKTGPRGNLRDSDSTASRNGDPLYNWCVHFDEPVP</sequence>
<dbReference type="InterPro" id="IPR036514">
    <property type="entry name" value="SGNH_hydro_sf"/>
</dbReference>
<dbReference type="KEGG" id="llu:AKJ09_06192"/>
<feature type="region of interest" description="Disordered" evidence="1">
    <location>
        <begin position="361"/>
        <end position="383"/>
    </location>
</feature>
<protein>
    <submittedName>
        <fullName evidence="2">Endo-1,4-beta-xylanase Z</fullName>
    </submittedName>
</protein>
<dbReference type="GO" id="GO:0016798">
    <property type="term" value="F:hydrolase activity, acting on glycosyl bonds"/>
    <property type="evidence" value="ECO:0007669"/>
    <property type="project" value="UniProtKB-KW"/>
</dbReference>
<keyword evidence="2" id="KW-0326">Glycosidase</keyword>